<feature type="compositionally biased region" description="Low complexity" evidence="1">
    <location>
        <begin position="129"/>
        <end position="139"/>
    </location>
</feature>
<dbReference type="OrthoDB" id="6379801at2759"/>
<sequence>MCEYLAQTRRRLLEQGVLTSPLSSDEHNALAEARRAHNLSLRRPPPQDFYEDAAGTAPKRVCALTTPPKTETQHLMPPQPQAPLSQRDPRRRRLADAPMGMTPTMAPPAPHQVAAQTEPQVTADTDLSTTAPPMGTTPTTVPPAPPQATVQSTPQDAANSYAAMTASPAVARRPPLAPLPPAASKPKYPPFVIESLPDWTVHVREMKKRLGRTVNGGFWEGLKNHPRRRGRVPCGAAPVEVGEGHHATDCPLPKGQRRSASTEGAHPANHSTCPVLKEEARNKRAGTVAHTTRGMGASKARGAHGAPGAPGAPGASGARGARGAHGAQSARDAHGAHGAHGASAPAPAKHGDEPRTQAQAEPRAHGQHVSYHRDVDIISYPAEPLRGQRRRPRGGRGRGGLKPPAPPRAEFSAQAEAGPSRAAADSAPADGATRAAGQRAARPHSGGPLGGLTPPIEAAIAAAVDRAVNELMGALYPPPSDHHAGRRGRSRGVRKQRR</sequence>
<evidence type="ECO:0000256" key="1">
    <source>
        <dbReference type="SAM" id="MobiDB-lite"/>
    </source>
</evidence>
<comment type="caution">
    <text evidence="2">The sequence shown here is derived from an EMBL/GenBank/DDBJ whole genome shotgun (WGS) entry which is preliminary data.</text>
</comment>
<evidence type="ECO:0000313" key="2">
    <source>
        <dbReference type="EMBL" id="CAF4912458.1"/>
    </source>
</evidence>
<feature type="compositionally biased region" description="Low complexity" evidence="1">
    <location>
        <begin position="415"/>
        <end position="440"/>
    </location>
</feature>
<feature type="compositionally biased region" description="Basic residues" evidence="1">
    <location>
        <begin position="387"/>
        <end position="396"/>
    </location>
</feature>
<feature type="compositionally biased region" description="Polar residues" evidence="1">
    <location>
        <begin position="114"/>
        <end position="128"/>
    </location>
</feature>
<reference evidence="2" key="1">
    <citation type="submission" date="2021-02" db="EMBL/GenBank/DDBJ databases">
        <authorList>
            <person name="Steward A R."/>
        </authorList>
    </citation>
    <scope>NUCLEOTIDE SEQUENCE</scope>
</reference>
<accession>A0A821VSN0</accession>
<feature type="compositionally biased region" description="Basic residues" evidence="1">
    <location>
        <begin position="484"/>
        <end position="498"/>
    </location>
</feature>
<protein>
    <submittedName>
        <fullName evidence="2">Uncharacterized protein</fullName>
    </submittedName>
</protein>
<feature type="region of interest" description="Disordered" evidence="1">
    <location>
        <begin position="473"/>
        <end position="498"/>
    </location>
</feature>
<dbReference type="AlphaFoldDB" id="A0A821VSN0"/>
<feature type="compositionally biased region" description="Low complexity" evidence="1">
    <location>
        <begin position="339"/>
        <end position="348"/>
    </location>
</feature>
<organism evidence="2 3">
    <name type="scientific">Pieris macdunnoughi</name>
    <dbReference type="NCBI Taxonomy" id="345717"/>
    <lineage>
        <taxon>Eukaryota</taxon>
        <taxon>Metazoa</taxon>
        <taxon>Ecdysozoa</taxon>
        <taxon>Arthropoda</taxon>
        <taxon>Hexapoda</taxon>
        <taxon>Insecta</taxon>
        <taxon>Pterygota</taxon>
        <taxon>Neoptera</taxon>
        <taxon>Endopterygota</taxon>
        <taxon>Lepidoptera</taxon>
        <taxon>Glossata</taxon>
        <taxon>Ditrysia</taxon>
        <taxon>Papilionoidea</taxon>
        <taxon>Pieridae</taxon>
        <taxon>Pierinae</taxon>
        <taxon>Pieris</taxon>
    </lineage>
</organism>
<dbReference type="Proteomes" id="UP000663880">
    <property type="component" value="Unassembled WGS sequence"/>
</dbReference>
<keyword evidence="3" id="KW-1185">Reference proteome</keyword>
<feature type="region of interest" description="Disordered" evidence="1">
    <location>
        <begin position="237"/>
        <end position="454"/>
    </location>
</feature>
<feature type="region of interest" description="Disordered" evidence="1">
    <location>
        <begin position="69"/>
        <end position="155"/>
    </location>
</feature>
<proteinExistence type="predicted"/>
<dbReference type="EMBL" id="CAJOBZ010000046">
    <property type="protein sequence ID" value="CAF4912458.1"/>
    <property type="molecule type" value="Genomic_DNA"/>
</dbReference>
<feature type="compositionally biased region" description="Low complexity" evidence="1">
    <location>
        <begin position="303"/>
        <end position="330"/>
    </location>
</feature>
<evidence type="ECO:0000313" key="3">
    <source>
        <dbReference type="Proteomes" id="UP000663880"/>
    </source>
</evidence>
<name>A0A821VSN0_9NEOP</name>
<gene>
    <name evidence="2" type="ORF">PMACD_LOCUS12265</name>
</gene>